<dbReference type="RefSeq" id="WP_234654384.1">
    <property type="nucleotide sequence ID" value="NZ_CP094997.1"/>
</dbReference>
<dbReference type="PANTHER" id="PTHR35586:SF1">
    <property type="entry name" value="SLL1691 PROTEIN"/>
    <property type="match status" value="1"/>
</dbReference>
<name>A0A9X1TCT8_9BACT</name>
<comment type="caution">
    <text evidence="1">The sequence shown here is derived from an EMBL/GenBank/DDBJ whole genome shotgun (WGS) entry which is preliminary data.</text>
</comment>
<dbReference type="AlphaFoldDB" id="A0A9X1TCT8"/>
<proteinExistence type="predicted"/>
<dbReference type="Proteomes" id="UP001139000">
    <property type="component" value="Unassembled WGS sequence"/>
</dbReference>
<dbReference type="EMBL" id="JAJTTC010000001">
    <property type="protein sequence ID" value="MCF0061211.1"/>
    <property type="molecule type" value="Genomic_DNA"/>
</dbReference>
<keyword evidence="2" id="KW-1185">Reference proteome</keyword>
<evidence type="ECO:0000313" key="2">
    <source>
        <dbReference type="Proteomes" id="UP001139000"/>
    </source>
</evidence>
<evidence type="ECO:0000313" key="1">
    <source>
        <dbReference type="EMBL" id="MCF0061211.1"/>
    </source>
</evidence>
<sequence length="302" mass="35848">MKRNDILWKSILEDTFEDFLRFFFPNADDIFDFSKDFGYLDKELEQLFPPEDDHYASKFVDKLVKVYTKEEQEEWILVHIEVQGYTDNLFSERMFTYYYRIWDKYGKRTTALAILADENKHYYPSCFKQSFLGTSLRFEYNILKVLDQCDRKLAESDNVFAHIIMTVKIALKSKKLNDKNLFDLKIQLARRLLGQKISKPKIAKLMKFLKFYVVLNDPLLAASYNEEVYNLTHKTYTNMGIDEAVIYIEKEEAREEGIEQGRMEKSTAITKSLLNDKRFSLEEIAELVDVPLEFVREVKHSM</sequence>
<protein>
    <recommendedName>
        <fullName evidence="3">Transposase (putative) YhgA-like domain-containing protein</fullName>
    </recommendedName>
</protein>
<dbReference type="PANTHER" id="PTHR35586">
    <property type="entry name" value="SLL1691 PROTEIN"/>
    <property type="match status" value="1"/>
</dbReference>
<gene>
    <name evidence="1" type="ORF">LXM26_06875</name>
</gene>
<organism evidence="1 2">
    <name type="scientific">Dyadobacter chenwenxiniae</name>
    <dbReference type="NCBI Taxonomy" id="2906456"/>
    <lineage>
        <taxon>Bacteria</taxon>
        <taxon>Pseudomonadati</taxon>
        <taxon>Bacteroidota</taxon>
        <taxon>Cytophagia</taxon>
        <taxon>Cytophagales</taxon>
        <taxon>Spirosomataceae</taxon>
        <taxon>Dyadobacter</taxon>
    </lineage>
</organism>
<reference evidence="1" key="1">
    <citation type="submission" date="2021-12" db="EMBL/GenBank/DDBJ databases">
        <title>Novel species in genus Dyadobacter.</title>
        <authorList>
            <person name="Ma C."/>
        </authorList>
    </citation>
    <scope>NUCLEOTIDE SEQUENCE</scope>
    <source>
        <strain evidence="1">LJ419</strain>
    </source>
</reference>
<accession>A0A9X1TCT8</accession>
<evidence type="ECO:0008006" key="3">
    <source>
        <dbReference type="Google" id="ProtNLM"/>
    </source>
</evidence>